<dbReference type="RefSeq" id="WP_353948989.1">
    <property type="nucleotide sequence ID" value="NZ_CP159510.1"/>
</dbReference>
<name>A0AAU8II32_9BACL</name>
<proteinExistence type="predicted"/>
<sequence length="133" mass="15443">MDSIKDLFEIWKKKGNLFDFKQEAMKYMYQWMCRTLEDLFARLDWVIVENKLAEGGGIDGHKDTNLSVPVWPGDDPSNTHDSTDRSACYLLDDVLKLKRHMRYSPHVEYETARLATQMTGRQVAEALATWTPV</sequence>
<evidence type="ECO:0000313" key="1">
    <source>
        <dbReference type="EMBL" id="XCJ17904.1"/>
    </source>
</evidence>
<organism evidence="1">
    <name type="scientific">Sporolactobacillus sp. Y61</name>
    <dbReference type="NCBI Taxonomy" id="3160863"/>
    <lineage>
        <taxon>Bacteria</taxon>
        <taxon>Bacillati</taxon>
        <taxon>Bacillota</taxon>
        <taxon>Bacilli</taxon>
        <taxon>Bacillales</taxon>
        <taxon>Sporolactobacillaceae</taxon>
        <taxon>Sporolactobacillus</taxon>
    </lineage>
</organism>
<dbReference type="AlphaFoldDB" id="A0AAU8II32"/>
<reference evidence="1" key="1">
    <citation type="submission" date="2024-06" db="EMBL/GenBank/DDBJ databases">
        <authorList>
            <person name="Fan A."/>
            <person name="Zhang F.Y."/>
            <person name="Zhang L."/>
        </authorList>
    </citation>
    <scope>NUCLEOTIDE SEQUENCE</scope>
    <source>
        <strain evidence="1">Y61</strain>
    </source>
</reference>
<gene>
    <name evidence="1" type="ORF">ABNN70_05380</name>
</gene>
<dbReference type="EMBL" id="CP159510">
    <property type="protein sequence ID" value="XCJ17904.1"/>
    <property type="molecule type" value="Genomic_DNA"/>
</dbReference>
<accession>A0AAU8II32</accession>
<protein>
    <submittedName>
        <fullName evidence="1">Uncharacterized protein</fullName>
    </submittedName>
</protein>